<evidence type="ECO:0000256" key="3">
    <source>
        <dbReference type="ARBA" id="ARBA00023027"/>
    </source>
</evidence>
<dbReference type="RefSeq" id="WP_081369427.1">
    <property type="nucleotide sequence ID" value="NZ_CP017637.1"/>
</dbReference>
<dbReference type="PROSITE" id="PS00687">
    <property type="entry name" value="ALDEHYDE_DEHYDR_GLU"/>
    <property type="match status" value="1"/>
</dbReference>
<dbReference type="AlphaFoldDB" id="A0A1L3F8S7"/>
<dbReference type="InterPro" id="IPR016161">
    <property type="entry name" value="Ald_DH/histidinol_DH"/>
</dbReference>
<accession>A0A1L3F8S7</accession>
<dbReference type="Gene3D" id="3.40.605.10">
    <property type="entry name" value="Aldehyde Dehydrogenase, Chain A, domain 1"/>
    <property type="match status" value="1"/>
</dbReference>
<protein>
    <submittedName>
        <fullName evidence="8">Aldehyde dehydrogenase</fullName>
    </submittedName>
</protein>
<keyword evidence="2 5" id="KW-0560">Oxidoreductase</keyword>
<feature type="active site" evidence="4">
    <location>
        <position position="282"/>
    </location>
</feature>
<name>A0A1L3F8S7_BRAJP</name>
<evidence type="ECO:0000256" key="5">
    <source>
        <dbReference type="RuleBase" id="RU003345"/>
    </source>
</evidence>
<dbReference type="InterPro" id="IPR029510">
    <property type="entry name" value="Ald_DH_CS_GLU"/>
</dbReference>
<feature type="domain" description="Aldehyde dehydrogenase" evidence="7">
    <location>
        <begin position="43"/>
        <end position="502"/>
    </location>
</feature>
<dbReference type="InterPro" id="IPR016162">
    <property type="entry name" value="Ald_DH_N"/>
</dbReference>
<evidence type="ECO:0000256" key="6">
    <source>
        <dbReference type="SAM" id="MobiDB-lite"/>
    </source>
</evidence>
<evidence type="ECO:0000313" key="9">
    <source>
        <dbReference type="Proteomes" id="UP000181962"/>
    </source>
</evidence>
<dbReference type="SUPFAM" id="SSF53720">
    <property type="entry name" value="ALDH-like"/>
    <property type="match status" value="1"/>
</dbReference>
<dbReference type="OrthoDB" id="9812625at2"/>
<dbReference type="GO" id="GO:0016620">
    <property type="term" value="F:oxidoreductase activity, acting on the aldehyde or oxo group of donors, NAD or NADP as acceptor"/>
    <property type="evidence" value="ECO:0007669"/>
    <property type="project" value="InterPro"/>
</dbReference>
<gene>
    <name evidence="8" type="ORF">BKD09_15285</name>
</gene>
<comment type="similarity">
    <text evidence="1 5">Belongs to the aldehyde dehydrogenase family.</text>
</comment>
<evidence type="ECO:0000256" key="1">
    <source>
        <dbReference type="ARBA" id="ARBA00009986"/>
    </source>
</evidence>
<dbReference type="InterPro" id="IPR016163">
    <property type="entry name" value="Ald_DH_C"/>
</dbReference>
<dbReference type="InterPro" id="IPR015590">
    <property type="entry name" value="Aldehyde_DH_dom"/>
</dbReference>
<dbReference type="PROSITE" id="PS00070">
    <property type="entry name" value="ALDEHYDE_DEHYDR_CYS"/>
    <property type="match status" value="1"/>
</dbReference>
<dbReference type="FunFam" id="3.40.605.10:FF:000007">
    <property type="entry name" value="NAD/NADP-dependent betaine aldehyde dehydrogenase"/>
    <property type="match status" value="1"/>
</dbReference>
<feature type="compositionally biased region" description="Basic and acidic residues" evidence="6">
    <location>
        <begin position="9"/>
        <end position="19"/>
    </location>
</feature>
<evidence type="ECO:0000259" key="7">
    <source>
        <dbReference type="Pfam" id="PF00171"/>
    </source>
</evidence>
<reference evidence="8 9" key="1">
    <citation type="submission" date="2016-11" db="EMBL/GenBank/DDBJ databases">
        <title>Complete Genome Sequence of Bradyrhizobium sp. strain J5, an isolated from soybean nodule in Hokkaido.</title>
        <authorList>
            <person name="Kanehara K."/>
        </authorList>
    </citation>
    <scope>NUCLEOTIDE SEQUENCE [LARGE SCALE GENOMIC DNA]</scope>
    <source>
        <strain evidence="8 9">J5</strain>
    </source>
</reference>
<dbReference type="Gene3D" id="3.40.309.10">
    <property type="entry name" value="Aldehyde Dehydrogenase, Chain A, domain 2"/>
    <property type="match status" value="1"/>
</dbReference>
<organism evidence="8 9">
    <name type="scientific">Bradyrhizobium japonicum</name>
    <dbReference type="NCBI Taxonomy" id="375"/>
    <lineage>
        <taxon>Bacteria</taxon>
        <taxon>Pseudomonadati</taxon>
        <taxon>Pseudomonadota</taxon>
        <taxon>Alphaproteobacteria</taxon>
        <taxon>Hyphomicrobiales</taxon>
        <taxon>Nitrobacteraceae</taxon>
        <taxon>Bradyrhizobium</taxon>
    </lineage>
</organism>
<keyword evidence="3" id="KW-0520">NAD</keyword>
<feature type="region of interest" description="Disordered" evidence="6">
    <location>
        <begin position="1"/>
        <end position="28"/>
    </location>
</feature>
<proteinExistence type="inferred from homology"/>
<dbReference type="PANTHER" id="PTHR42986">
    <property type="entry name" value="BENZALDEHYDE DEHYDROGENASE YFMT"/>
    <property type="match status" value="1"/>
</dbReference>
<dbReference type="InterPro" id="IPR016160">
    <property type="entry name" value="Ald_DH_CS_CYS"/>
</dbReference>
<dbReference type="Pfam" id="PF00171">
    <property type="entry name" value="Aldedh"/>
    <property type="match status" value="1"/>
</dbReference>
<dbReference type="FunFam" id="3.40.309.10:FF:000009">
    <property type="entry name" value="Aldehyde dehydrogenase A"/>
    <property type="match status" value="1"/>
</dbReference>
<dbReference type="PANTHER" id="PTHR42986:SF1">
    <property type="entry name" value="BENZALDEHYDE DEHYDROGENASE YFMT"/>
    <property type="match status" value="1"/>
</dbReference>
<evidence type="ECO:0000256" key="4">
    <source>
        <dbReference type="PROSITE-ProRule" id="PRU10007"/>
    </source>
</evidence>
<evidence type="ECO:0000256" key="2">
    <source>
        <dbReference type="ARBA" id="ARBA00023002"/>
    </source>
</evidence>
<sequence>MVARSASRSSDRHEARVADGSKVQTRDPQPYDRFELLPIAGSWRHGQADHRLVDTNPFTGDVLLEIKQADRRDLDAAFAAGAKAQVQWAASAPAVRAQVLRRAASVMEARRGEIVDWLIKESGSTRLKANLEWEVTHTVMLWASSVPHAVESRYVPSDIPGKENQVRRKPVGVVGAISPWNWPLHLSNRTIAPALAVGNAVVVKPSSDTPVTGGLLLAKILEEAGLPAGLLSVIVGAGSDIGDAFVSHPVPRVISFTGSTPVGRRIAELAAKAPIIKRVDLELGGNAPFVVLADADLDQAVEAAVFGKFLHQGQICIAINRIIVEEPVYRTFVDRFTERVARLKIGDPRDDETMIGPIINNSQLQKLVARVRRAGDDGCKQVLGGEPDGLVLPPHVFVNVTNKMELAAEEIFGPVAPILRVGSAEEALAVANETSFGLSGAVFTRDLHRGVHFAERMQVGMAHVNDQSVIDLPTCPFGGEKNSGIGRFNGSWAIEAFTTDQWLTAQHAPRGYPWSASAVQGPWS</sequence>
<dbReference type="EMBL" id="CP017637">
    <property type="protein sequence ID" value="APG09701.1"/>
    <property type="molecule type" value="Genomic_DNA"/>
</dbReference>
<dbReference type="Proteomes" id="UP000181962">
    <property type="component" value="Chromosome"/>
</dbReference>
<evidence type="ECO:0000313" key="8">
    <source>
        <dbReference type="EMBL" id="APG09701.1"/>
    </source>
</evidence>